<gene>
    <name evidence="1" type="ORF">VD17_03185</name>
</gene>
<evidence type="ECO:0000313" key="2">
    <source>
        <dbReference type="Proteomes" id="UP000033400"/>
    </source>
</evidence>
<dbReference type="RefSeq" id="WP_046052639.1">
    <property type="nucleotide sequence ID" value="NZ_LACH01000003.1"/>
</dbReference>
<dbReference type="Proteomes" id="UP000033400">
    <property type="component" value="Unassembled WGS sequence"/>
</dbReference>
<reference evidence="1 2" key="1">
    <citation type="submission" date="2015-03" db="EMBL/GenBank/DDBJ databases">
        <title>Comparative genomics of Pseudomonas insights into diversity of traits involved in vanlence and defense.</title>
        <authorList>
            <person name="Qin Y."/>
        </authorList>
    </citation>
    <scope>NUCLEOTIDE SEQUENCE [LARGE SCALE GENOMIC DNA]</scope>
    <source>
        <strain evidence="1 2">H24</strain>
    </source>
</reference>
<accession>A0A0F4VEQ9</accession>
<sequence length="326" mass="36728">MPRPKLSEHEKVRQRAIRLKIKLDECAQLLADELLSDDPHTQILRAKALSERLTLAKAISDGIGDRGEVEKRLALLPGVSEIQAFSVLPEVNLRIGKINKTREQEYFEALSEFDVHMSELNRIENADDLPLSTPASIYQAAYSTNSYASGRKPRGMLENLDRDLSEAIFTGRFALARAIDNEARPKTMGRPSRSVASVKAENEKRAAELEALIEKSESDLAGVEIFDRAVKIFRDVSSSLKRLIKEADGIMQSEAKAQLTIVEGYLKGFKRERVRYVENGEPDLPVTHLNSPRFHLLNAKSMLATVREIYNEIAIEKDLKKFRSVK</sequence>
<dbReference type="EMBL" id="LACH01000003">
    <property type="protein sequence ID" value="KJZ67276.1"/>
    <property type="molecule type" value="Genomic_DNA"/>
</dbReference>
<dbReference type="AlphaFoldDB" id="A0A0F4VEQ9"/>
<name>A0A0F4VEQ9_PSEFL</name>
<comment type="caution">
    <text evidence="1">The sequence shown here is derived from an EMBL/GenBank/DDBJ whole genome shotgun (WGS) entry which is preliminary data.</text>
</comment>
<proteinExistence type="predicted"/>
<protein>
    <submittedName>
        <fullName evidence="1">Uncharacterized protein</fullName>
    </submittedName>
</protein>
<evidence type="ECO:0000313" key="1">
    <source>
        <dbReference type="EMBL" id="KJZ67276.1"/>
    </source>
</evidence>
<dbReference type="PATRIC" id="fig|294.133.peg.2397"/>
<dbReference type="OrthoDB" id="6835227at2"/>
<organism evidence="1 2">
    <name type="scientific">Pseudomonas fluorescens</name>
    <dbReference type="NCBI Taxonomy" id="294"/>
    <lineage>
        <taxon>Bacteria</taxon>
        <taxon>Pseudomonadati</taxon>
        <taxon>Pseudomonadota</taxon>
        <taxon>Gammaproteobacteria</taxon>
        <taxon>Pseudomonadales</taxon>
        <taxon>Pseudomonadaceae</taxon>
        <taxon>Pseudomonas</taxon>
    </lineage>
</organism>